<gene>
    <name evidence="3" type="ORF">TH53_04910</name>
</gene>
<evidence type="ECO:0000313" key="3">
    <source>
        <dbReference type="EMBL" id="KIO78198.1"/>
    </source>
</evidence>
<dbReference type="AlphaFoldDB" id="A0A0D0F8X8"/>
<dbReference type="OrthoDB" id="9791866at2"/>
<dbReference type="Proteomes" id="UP000032049">
    <property type="component" value="Unassembled WGS sequence"/>
</dbReference>
<dbReference type="GO" id="GO:0016787">
    <property type="term" value="F:hydrolase activity"/>
    <property type="evidence" value="ECO:0007669"/>
    <property type="project" value="InterPro"/>
</dbReference>
<organism evidence="3 4">
    <name type="scientific">Pedobacter lusitanus</name>
    <dbReference type="NCBI Taxonomy" id="1503925"/>
    <lineage>
        <taxon>Bacteria</taxon>
        <taxon>Pseudomonadati</taxon>
        <taxon>Bacteroidota</taxon>
        <taxon>Sphingobacteriia</taxon>
        <taxon>Sphingobacteriales</taxon>
        <taxon>Sphingobacteriaceae</taxon>
        <taxon>Pedobacter</taxon>
    </lineage>
</organism>
<proteinExistence type="predicted"/>
<dbReference type="InterPro" id="IPR029052">
    <property type="entry name" value="Metallo-depent_PP-like"/>
</dbReference>
<evidence type="ECO:0000259" key="2">
    <source>
        <dbReference type="Pfam" id="PF00149"/>
    </source>
</evidence>
<evidence type="ECO:0000256" key="1">
    <source>
        <dbReference type="SAM" id="SignalP"/>
    </source>
</evidence>
<name>A0A0D0F8X8_9SPHI</name>
<feature type="domain" description="Calcineurin-like phosphoesterase" evidence="2">
    <location>
        <begin position="45"/>
        <end position="243"/>
    </location>
</feature>
<feature type="signal peptide" evidence="1">
    <location>
        <begin position="1"/>
        <end position="25"/>
    </location>
</feature>
<dbReference type="Gene3D" id="3.60.21.10">
    <property type="match status" value="1"/>
</dbReference>
<keyword evidence="4" id="KW-1185">Reference proteome</keyword>
<feature type="chain" id="PRO_5002209852" evidence="1">
    <location>
        <begin position="26"/>
        <end position="306"/>
    </location>
</feature>
<dbReference type="InterPro" id="IPR051918">
    <property type="entry name" value="STPP_CPPED1"/>
</dbReference>
<dbReference type="RefSeq" id="WP_041878985.1">
    <property type="nucleotide sequence ID" value="NZ_CP157278.1"/>
</dbReference>
<reference evidence="3 4" key="1">
    <citation type="submission" date="2015-01" db="EMBL/GenBank/DDBJ databases">
        <title>Draft genome sequence of Pedobacter sp. NL19 isolated from sludge of an effluent treatment pond in an abandoned uranium mine.</title>
        <authorList>
            <person name="Santos T."/>
            <person name="Caetano T."/>
            <person name="Covas C."/>
            <person name="Cruz A."/>
            <person name="Mendo S."/>
        </authorList>
    </citation>
    <scope>NUCLEOTIDE SEQUENCE [LARGE SCALE GENOMIC DNA]</scope>
    <source>
        <strain evidence="3 4">NL19</strain>
    </source>
</reference>
<dbReference type="PANTHER" id="PTHR43143">
    <property type="entry name" value="METALLOPHOSPHOESTERASE, CALCINEURIN SUPERFAMILY"/>
    <property type="match status" value="1"/>
</dbReference>
<dbReference type="Pfam" id="PF00149">
    <property type="entry name" value="Metallophos"/>
    <property type="match status" value="1"/>
</dbReference>
<dbReference type="EMBL" id="JXRA01000019">
    <property type="protein sequence ID" value="KIO78198.1"/>
    <property type="molecule type" value="Genomic_DNA"/>
</dbReference>
<comment type="caution">
    <text evidence="3">The sequence shown here is derived from an EMBL/GenBank/DDBJ whole genome shotgun (WGS) entry which is preliminary data.</text>
</comment>
<dbReference type="SUPFAM" id="SSF56300">
    <property type="entry name" value="Metallo-dependent phosphatases"/>
    <property type="match status" value="1"/>
</dbReference>
<keyword evidence="1" id="KW-0732">Signal</keyword>
<dbReference type="InterPro" id="IPR004843">
    <property type="entry name" value="Calcineurin-like_PHP"/>
</dbReference>
<evidence type="ECO:0000313" key="4">
    <source>
        <dbReference type="Proteomes" id="UP000032049"/>
    </source>
</evidence>
<sequence length="306" mass="35268">MKRRSLLKAIPVAALGVALGKAGHAATVLTETEAQRAPKRKLVLTVAHITDVHIRQFEDATDRFEKCLQEIKKLKVDFFLNGGDSIHAADYDNIKREQVIEQWAVWDKCISQISGYELHSCIGNHDTWWAAPSKEDEMYGKDYVVKRLKIPNRYYSFSKNGWHFIILDGNNKNTSLDEEQFKWLENELHQLAPGTPVLLMSHYPVLTVTNTWEGGQHGDHKELKKLFYKYKDKVKVCLSGHQHLLDRAWYNGVEYYCNGAMSGFWWGKGDEKSAQPYYYQETPPGYAIIKLYDDGTLENKYITTTI</sequence>
<accession>A0A0D0F8X8</accession>
<protein>
    <submittedName>
        <fullName evidence="3">Metallophosphoesterase</fullName>
    </submittedName>
</protein>
<dbReference type="PANTHER" id="PTHR43143:SF1">
    <property type="entry name" value="SERINE_THREONINE-PROTEIN PHOSPHATASE CPPED1"/>
    <property type="match status" value="1"/>
</dbReference>
<dbReference type="STRING" id="1503925.TH53_04910"/>